<protein>
    <recommendedName>
        <fullName evidence="6">S-protein homolog</fullName>
    </recommendedName>
</protein>
<dbReference type="InterPro" id="IPR010264">
    <property type="entry name" value="Self-incomp_S1"/>
</dbReference>
<gene>
    <name evidence="8" type="ORF">PVL29_025994</name>
</gene>
<evidence type="ECO:0000256" key="5">
    <source>
        <dbReference type="ARBA" id="ARBA00022729"/>
    </source>
</evidence>
<feature type="compositionally biased region" description="Polar residues" evidence="7">
    <location>
        <begin position="163"/>
        <end position="174"/>
    </location>
</feature>
<evidence type="ECO:0000256" key="2">
    <source>
        <dbReference type="ARBA" id="ARBA00005581"/>
    </source>
</evidence>
<dbReference type="PANTHER" id="PTHR31232:SF149">
    <property type="entry name" value="S-PROTEIN HOMOLOG"/>
    <property type="match status" value="1"/>
</dbReference>
<dbReference type="GO" id="GO:0060320">
    <property type="term" value="P:rejection of self pollen"/>
    <property type="evidence" value="ECO:0007669"/>
    <property type="project" value="UniProtKB-KW"/>
</dbReference>
<accession>A0AA39D678</accession>
<dbReference type="PANTHER" id="PTHR31232">
    <property type="match status" value="1"/>
</dbReference>
<feature type="region of interest" description="Disordered" evidence="7">
    <location>
        <begin position="158"/>
        <end position="185"/>
    </location>
</feature>
<evidence type="ECO:0000256" key="1">
    <source>
        <dbReference type="ARBA" id="ARBA00004613"/>
    </source>
</evidence>
<evidence type="ECO:0000313" key="8">
    <source>
        <dbReference type="EMBL" id="KAJ9672596.1"/>
    </source>
</evidence>
<sequence length="185" mass="21770">MKETKHQFTPAKKITTMFPFSRCLFSVVLFVFLLRLCDGAFIEKKVHLRITNDLGNGLDLNLHCKSQDDDLGAHVLAPHQFFEFSFRPNFWATTLYFCRFWWGGESHWFDIYVQNRDIERCNKKCWWMIDPTGPCLLNDKVKRYTYCENWNDQQIQGSSQIGTGNSTARMSNDSEYLEGNEKRGK</sequence>
<dbReference type="EMBL" id="JARBHA010000019">
    <property type="protein sequence ID" value="KAJ9672596.1"/>
    <property type="molecule type" value="Genomic_DNA"/>
</dbReference>
<dbReference type="Pfam" id="PF05938">
    <property type="entry name" value="Self-incomp_S1"/>
    <property type="match status" value="1"/>
</dbReference>
<keyword evidence="4 6" id="KW-0964">Secreted</keyword>
<evidence type="ECO:0000313" key="9">
    <source>
        <dbReference type="Proteomes" id="UP001168098"/>
    </source>
</evidence>
<reference evidence="8 9" key="1">
    <citation type="journal article" date="2023" name="BMC Biotechnol.">
        <title>Vitis rotundifolia cv Carlos genome sequencing.</title>
        <authorList>
            <person name="Huff M."/>
            <person name="Hulse-Kemp A."/>
            <person name="Scheffler B."/>
            <person name="Youngblood R."/>
            <person name="Simpson S."/>
            <person name="Babiker E."/>
            <person name="Staton M."/>
        </authorList>
    </citation>
    <scope>NUCLEOTIDE SEQUENCE [LARGE SCALE GENOMIC DNA]</scope>
    <source>
        <tissue evidence="8">Leaf</tissue>
    </source>
</reference>
<organism evidence="8 9">
    <name type="scientific">Vitis rotundifolia</name>
    <name type="common">Muscadine grape</name>
    <dbReference type="NCBI Taxonomy" id="103349"/>
    <lineage>
        <taxon>Eukaryota</taxon>
        <taxon>Viridiplantae</taxon>
        <taxon>Streptophyta</taxon>
        <taxon>Embryophyta</taxon>
        <taxon>Tracheophyta</taxon>
        <taxon>Spermatophyta</taxon>
        <taxon>Magnoliopsida</taxon>
        <taxon>eudicotyledons</taxon>
        <taxon>Gunneridae</taxon>
        <taxon>Pentapetalae</taxon>
        <taxon>rosids</taxon>
        <taxon>Vitales</taxon>
        <taxon>Vitaceae</taxon>
        <taxon>Viteae</taxon>
        <taxon>Vitis</taxon>
    </lineage>
</organism>
<keyword evidence="9" id="KW-1185">Reference proteome</keyword>
<proteinExistence type="inferred from homology"/>
<dbReference type="Proteomes" id="UP001168098">
    <property type="component" value="Unassembled WGS sequence"/>
</dbReference>
<keyword evidence="5" id="KW-0732">Signal</keyword>
<keyword evidence="3 6" id="KW-0713">Self-incompatibility</keyword>
<evidence type="ECO:0000256" key="3">
    <source>
        <dbReference type="ARBA" id="ARBA00022471"/>
    </source>
</evidence>
<comment type="caution">
    <text evidence="8">The sequence shown here is derived from an EMBL/GenBank/DDBJ whole genome shotgun (WGS) entry which is preliminary data.</text>
</comment>
<dbReference type="AlphaFoldDB" id="A0AA39D678"/>
<evidence type="ECO:0000256" key="6">
    <source>
        <dbReference type="RuleBase" id="RU367044"/>
    </source>
</evidence>
<evidence type="ECO:0000256" key="4">
    <source>
        <dbReference type="ARBA" id="ARBA00022525"/>
    </source>
</evidence>
<comment type="subcellular location">
    <subcellularLocation>
        <location evidence="1 6">Secreted</location>
    </subcellularLocation>
</comment>
<name>A0AA39D678_VITRO</name>
<evidence type="ECO:0000256" key="7">
    <source>
        <dbReference type="SAM" id="MobiDB-lite"/>
    </source>
</evidence>
<dbReference type="GO" id="GO:0005576">
    <property type="term" value="C:extracellular region"/>
    <property type="evidence" value="ECO:0007669"/>
    <property type="project" value="UniProtKB-SubCell"/>
</dbReference>
<comment type="similarity">
    <text evidence="2 6">Belongs to the plant self-incompatibility (S1) protein family.</text>
</comment>